<comment type="caution">
    <text evidence="1">The sequence shown here is derived from an EMBL/GenBank/DDBJ whole genome shotgun (WGS) entry which is preliminary data.</text>
</comment>
<dbReference type="EMBL" id="JBFXLR010000108">
    <property type="protein sequence ID" value="KAL2836791.1"/>
    <property type="molecule type" value="Genomic_DNA"/>
</dbReference>
<dbReference type="Proteomes" id="UP001610444">
    <property type="component" value="Unassembled WGS sequence"/>
</dbReference>
<accession>A0ABR4J9Q7</accession>
<evidence type="ECO:0000313" key="1">
    <source>
        <dbReference type="EMBL" id="KAL2836791.1"/>
    </source>
</evidence>
<protein>
    <submittedName>
        <fullName evidence="1">Uncharacterized protein</fullName>
    </submittedName>
</protein>
<dbReference type="RefSeq" id="XP_070892240.1">
    <property type="nucleotide sequence ID" value="XM_071047431.1"/>
</dbReference>
<gene>
    <name evidence="1" type="ORF">BJX68DRAFT_273345</name>
</gene>
<evidence type="ECO:0000313" key="2">
    <source>
        <dbReference type="Proteomes" id="UP001610444"/>
    </source>
</evidence>
<sequence>MGIHRNTNLPVGKVTVKSKHSLVCIICGARIGVCCTGARRNAFQETTLPDGSVIPAAKIKQKEYPWVRYSTESTFFFRIVTKDPKTHQLSVSQIGSPSTLGVSGWTLKARFQNPNGKRRWWPASINTAYILYTEEMQPNWKQCPVSYAVHVDCWEFLDRIIGHEVVQRHWETFIDITQAFWLSNIDRFGCWYADGSWRAASDNRSRDTVNAVVNPQDPILPFVPLKHDAAVLVGYRPTVHEDSGRLGLPGMHELASKIVRPPRQTELLATTTTHLAHVDIPIELAIMIVEIVRMSRTDRREAVRDTRNMLTAFQWRLPDAYWISRSNGHLKFEMQQDALDRDVDWERICLGIEEMWLSSSDCAAATKNRAQALGSLGIMRELLLREVEKETIQSENPAEGKMSGAESSPTFRVLGCRRVCQG</sequence>
<name>A0ABR4J9Q7_9EURO</name>
<keyword evidence="2" id="KW-1185">Reference proteome</keyword>
<organism evidence="1 2">
    <name type="scientific">Aspergillus pseudodeflectus</name>
    <dbReference type="NCBI Taxonomy" id="176178"/>
    <lineage>
        <taxon>Eukaryota</taxon>
        <taxon>Fungi</taxon>
        <taxon>Dikarya</taxon>
        <taxon>Ascomycota</taxon>
        <taxon>Pezizomycotina</taxon>
        <taxon>Eurotiomycetes</taxon>
        <taxon>Eurotiomycetidae</taxon>
        <taxon>Eurotiales</taxon>
        <taxon>Aspergillaceae</taxon>
        <taxon>Aspergillus</taxon>
        <taxon>Aspergillus subgen. Nidulantes</taxon>
    </lineage>
</organism>
<dbReference type="GeneID" id="98162595"/>
<reference evidence="1 2" key="1">
    <citation type="submission" date="2024-07" db="EMBL/GenBank/DDBJ databases">
        <title>Section-level genome sequencing and comparative genomics of Aspergillus sections Usti and Cavernicolus.</title>
        <authorList>
            <consortium name="Lawrence Berkeley National Laboratory"/>
            <person name="Nybo J.L."/>
            <person name="Vesth T.C."/>
            <person name="Theobald S."/>
            <person name="Frisvad J.C."/>
            <person name="Larsen T.O."/>
            <person name="Kjaerboelling I."/>
            <person name="Rothschild-Mancinelli K."/>
            <person name="Lyhne E.K."/>
            <person name="Kogle M.E."/>
            <person name="Barry K."/>
            <person name="Clum A."/>
            <person name="Na H."/>
            <person name="Ledsgaard L."/>
            <person name="Lin J."/>
            <person name="Lipzen A."/>
            <person name="Kuo A."/>
            <person name="Riley R."/>
            <person name="Mondo S."/>
            <person name="LaButti K."/>
            <person name="Haridas S."/>
            <person name="Pangalinan J."/>
            <person name="Salamov A.A."/>
            <person name="Simmons B.A."/>
            <person name="Magnuson J.K."/>
            <person name="Chen J."/>
            <person name="Drula E."/>
            <person name="Henrissat B."/>
            <person name="Wiebenga A."/>
            <person name="Lubbers R.J."/>
            <person name="Gomes A.C."/>
            <person name="Macurrencykelacurrency M.R."/>
            <person name="Stajich J."/>
            <person name="Grigoriev I.V."/>
            <person name="Mortensen U.H."/>
            <person name="De vries R.P."/>
            <person name="Baker S.E."/>
            <person name="Andersen M.R."/>
        </authorList>
    </citation>
    <scope>NUCLEOTIDE SEQUENCE [LARGE SCALE GENOMIC DNA]</scope>
    <source>
        <strain evidence="1 2">CBS 756.74</strain>
    </source>
</reference>
<proteinExistence type="predicted"/>